<dbReference type="EMBL" id="ABVL01000018">
    <property type="protein sequence ID" value="EDY17649.1"/>
    <property type="molecule type" value="Genomic_DNA"/>
</dbReference>
<dbReference type="RefSeq" id="WP_006982268.1">
    <property type="nucleotide sequence ID" value="NZ_ABVL01000018.1"/>
</dbReference>
<keyword evidence="4" id="KW-1185">Reference proteome</keyword>
<dbReference type="CDD" id="cd00586">
    <property type="entry name" value="4HBT"/>
    <property type="match status" value="1"/>
</dbReference>
<comment type="caution">
    <text evidence="3">The sequence shown here is derived from an EMBL/GenBank/DDBJ whole genome shotgun (WGS) entry which is preliminary data.</text>
</comment>
<protein>
    <submittedName>
        <fullName evidence="3">Thioesterase superfamily protein</fullName>
    </submittedName>
</protein>
<dbReference type="InParanoid" id="B4D7N2"/>
<organism evidence="3 4">
    <name type="scientific">Chthoniobacter flavus Ellin428</name>
    <dbReference type="NCBI Taxonomy" id="497964"/>
    <lineage>
        <taxon>Bacteria</taxon>
        <taxon>Pseudomonadati</taxon>
        <taxon>Verrucomicrobiota</taxon>
        <taxon>Spartobacteria</taxon>
        <taxon>Chthoniobacterales</taxon>
        <taxon>Chthoniobacteraceae</taxon>
        <taxon>Chthoniobacter</taxon>
    </lineage>
</organism>
<dbReference type="PANTHER" id="PTHR31793:SF27">
    <property type="entry name" value="NOVEL THIOESTERASE SUPERFAMILY DOMAIN AND SAPOSIN A-TYPE DOMAIN CONTAINING PROTEIN (0610012H03RIK)"/>
    <property type="match status" value="1"/>
</dbReference>
<comment type="similarity">
    <text evidence="1">Belongs to the 4-hydroxybenzoyl-CoA thioesterase family.</text>
</comment>
<name>B4D7N2_9BACT</name>
<reference evidence="3 4" key="1">
    <citation type="journal article" date="2011" name="J. Bacteriol.">
        <title>Genome sequence of Chthoniobacter flavus Ellin428, an aerobic heterotrophic soil bacterium.</title>
        <authorList>
            <person name="Kant R."/>
            <person name="van Passel M.W."/>
            <person name="Palva A."/>
            <person name="Lucas S."/>
            <person name="Lapidus A."/>
            <person name="Glavina Del Rio T."/>
            <person name="Dalin E."/>
            <person name="Tice H."/>
            <person name="Bruce D."/>
            <person name="Goodwin L."/>
            <person name="Pitluck S."/>
            <person name="Larimer F.W."/>
            <person name="Land M.L."/>
            <person name="Hauser L."/>
            <person name="Sangwan P."/>
            <person name="de Vos W.M."/>
            <person name="Janssen P.H."/>
            <person name="Smidt H."/>
        </authorList>
    </citation>
    <scope>NUCLEOTIDE SEQUENCE [LARGE SCALE GENOMIC DNA]</scope>
    <source>
        <strain evidence="3 4">Ellin428</strain>
    </source>
</reference>
<accession>B4D7N2</accession>
<evidence type="ECO:0000313" key="3">
    <source>
        <dbReference type="EMBL" id="EDY17649.1"/>
    </source>
</evidence>
<evidence type="ECO:0000256" key="1">
    <source>
        <dbReference type="ARBA" id="ARBA00005953"/>
    </source>
</evidence>
<dbReference type="Pfam" id="PF13279">
    <property type="entry name" value="4HBT_2"/>
    <property type="match status" value="1"/>
</dbReference>
<dbReference type="AlphaFoldDB" id="B4D7N2"/>
<dbReference type="PANTHER" id="PTHR31793">
    <property type="entry name" value="4-HYDROXYBENZOYL-COA THIOESTERASE FAMILY MEMBER"/>
    <property type="match status" value="1"/>
</dbReference>
<evidence type="ECO:0000256" key="2">
    <source>
        <dbReference type="ARBA" id="ARBA00022801"/>
    </source>
</evidence>
<dbReference type="InterPro" id="IPR029069">
    <property type="entry name" value="HotDog_dom_sf"/>
</dbReference>
<proteinExistence type="inferred from homology"/>
<sequence>MPYEFKHTRRVEFAETDMAGIMHFSNFFRMMEAAEHAFFRSLGFTIHEVEEDATIGWPRVSASCDYRAPLRFEEEVEIHLIVAEVRSRSIRYQFIFRKVGDGTEVARGNVAAVCTTVDKTTGKLVPVLIPDRIRAKISAAPPELLRTPAAA</sequence>
<dbReference type="GO" id="GO:0047617">
    <property type="term" value="F:fatty acyl-CoA hydrolase activity"/>
    <property type="evidence" value="ECO:0007669"/>
    <property type="project" value="TreeGrafter"/>
</dbReference>
<evidence type="ECO:0000313" key="4">
    <source>
        <dbReference type="Proteomes" id="UP000005824"/>
    </source>
</evidence>
<dbReference type="PIRSF" id="PIRSF003230">
    <property type="entry name" value="YbgC"/>
    <property type="match status" value="1"/>
</dbReference>
<dbReference type="InterPro" id="IPR006684">
    <property type="entry name" value="YbgC/YbaW"/>
</dbReference>
<keyword evidence="2" id="KW-0378">Hydrolase</keyword>
<dbReference type="InterPro" id="IPR050563">
    <property type="entry name" value="4-hydroxybenzoyl-CoA_TE"/>
</dbReference>
<dbReference type="eggNOG" id="COG0824">
    <property type="taxonomic scope" value="Bacteria"/>
</dbReference>
<dbReference type="Proteomes" id="UP000005824">
    <property type="component" value="Unassembled WGS sequence"/>
</dbReference>
<dbReference type="Gene3D" id="3.10.129.10">
    <property type="entry name" value="Hotdog Thioesterase"/>
    <property type="match status" value="1"/>
</dbReference>
<dbReference type="STRING" id="497964.CfE428DRAFT_4947"/>
<gene>
    <name evidence="3" type="ORF">CfE428DRAFT_4947</name>
</gene>
<dbReference type="SUPFAM" id="SSF54637">
    <property type="entry name" value="Thioesterase/thiol ester dehydrase-isomerase"/>
    <property type="match status" value="1"/>
</dbReference>